<comment type="caution">
    <text evidence="2">The sequence shown here is derived from an EMBL/GenBank/DDBJ whole genome shotgun (WGS) entry which is preliminary data.</text>
</comment>
<sequence>MKKIALLLSVAAGISAFAQSSPIIIQNYSVSDAVGRFRTGMPGGAPGPLMYAAPNPPYGTYTIPTGGFTQYDSFSTTGTAPFPIVKWYVTDYTNPANNGGYDYNHPFISVMNSVNEWAGFHFWLKDPVTGATDMYNLGDPTIDPAFSNSLTGTFSSADWFTITTPSGPTTYLQIF</sequence>
<dbReference type="Proteomes" id="UP000037953">
    <property type="component" value="Unassembled WGS sequence"/>
</dbReference>
<protein>
    <submittedName>
        <fullName evidence="2">Uncharacterized protein</fullName>
    </submittedName>
</protein>
<organism evidence="2 3">
    <name type="scientific">Chryseobacterium indologenes</name>
    <name type="common">Flavobacterium indologenes</name>
    <dbReference type="NCBI Taxonomy" id="253"/>
    <lineage>
        <taxon>Bacteria</taxon>
        <taxon>Pseudomonadati</taxon>
        <taxon>Bacteroidota</taxon>
        <taxon>Flavobacteriia</taxon>
        <taxon>Flavobacteriales</taxon>
        <taxon>Weeksellaceae</taxon>
        <taxon>Chryseobacterium group</taxon>
        <taxon>Chryseobacterium</taxon>
    </lineage>
</organism>
<accession>A0A0N0IUR6</accession>
<reference evidence="3" key="2">
    <citation type="submission" date="2015-09" db="EMBL/GenBank/DDBJ databases">
        <title>Draft genome sequence of a multidrug-resistant Chryseobacterium indologenes isolate from Malaysia.</title>
        <authorList>
            <person name="Yu C.Y."/>
            <person name="Ang G.Y."/>
            <person name="Chan K.-G."/>
        </authorList>
    </citation>
    <scope>NUCLEOTIDE SEQUENCE [LARGE SCALE GENOMIC DNA]</scope>
    <source>
        <strain evidence="3">CI_885</strain>
    </source>
</reference>
<gene>
    <name evidence="2" type="ORF">AOB46_18145</name>
</gene>
<feature type="signal peptide" evidence="1">
    <location>
        <begin position="1"/>
        <end position="18"/>
    </location>
</feature>
<proteinExistence type="predicted"/>
<dbReference type="OrthoDB" id="1246355at2"/>
<evidence type="ECO:0000256" key="1">
    <source>
        <dbReference type="SAM" id="SignalP"/>
    </source>
</evidence>
<dbReference type="RefSeq" id="WP_062701991.1">
    <property type="nucleotide sequence ID" value="NZ_LJOD01000014.1"/>
</dbReference>
<evidence type="ECO:0000313" key="3">
    <source>
        <dbReference type="Proteomes" id="UP000037953"/>
    </source>
</evidence>
<dbReference type="PATRIC" id="fig|253.9.peg.1581"/>
<dbReference type="EMBL" id="LJOD01000014">
    <property type="protein sequence ID" value="KPE49881.1"/>
    <property type="molecule type" value="Genomic_DNA"/>
</dbReference>
<dbReference type="AlphaFoldDB" id="A0A0N0IUR6"/>
<name>A0A0N0IUR6_CHRID</name>
<feature type="chain" id="PRO_5005851704" evidence="1">
    <location>
        <begin position="19"/>
        <end position="175"/>
    </location>
</feature>
<evidence type="ECO:0000313" key="2">
    <source>
        <dbReference type="EMBL" id="KPE49881.1"/>
    </source>
</evidence>
<reference evidence="2 3" key="1">
    <citation type="journal article" date="2015" name="Genom Data">
        <title>Draft genome sequence of a multidrug-resistant Chryseobacterium indologenes isolate from Malaysia.</title>
        <authorList>
            <person name="Yu C.Y."/>
            <person name="Ang G.Y."/>
            <person name="Cheng H.J."/>
            <person name="Cheong Y.M."/>
            <person name="Yin W.F."/>
            <person name="Chan K.G."/>
        </authorList>
    </citation>
    <scope>NUCLEOTIDE SEQUENCE [LARGE SCALE GENOMIC DNA]</scope>
    <source>
        <strain evidence="2 3">CI_885</strain>
    </source>
</reference>
<keyword evidence="1" id="KW-0732">Signal</keyword>